<gene>
    <name evidence="1" type="ORF">R1sor_009531</name>
</gene>
<dbReference type="Proteomes" id="UP001633002">
    <property type="component" value="Unassembled WGS sequence"/>
</dbReference>
<accession>A0ABD3HYW0</accession>
<organism evidence="1 2">
    <name type="scientific">Riccia sorocarpa</name>
    <dbReference type="NCBI Taxonomy" id="122646"/>
    <lineage>
        <taxon>Eukaryota</taxon>
        <taxon>Viridiplantae</taxon>
        <taxon>Streptophyta</taxon>
        <taxon>Embryophyta</taxon>
        <taxon>Marchantiophyta</taxon>
        <taxon>Marchantiopsida</taxon>
        <taxon>Marchantiidae</taxon>
        <taxon>Marchantiales</taxon>
        <taxon>Ricciaceae</taxon>
        <taxon>Riccia</taxon>
    </lineage>
</organism>
<dbReference type="AlphaFoldDB" id="A0ABD3HYW0"/>
<evidence type="ECO:0000313" key="1">
    <source>
        <dbReference type="EMBL" id="KAL3695455.1"/>
    </source>
</evidence>
<name>A0ABD3HYW0_9MARC</name>
<evidence type="ECO:0000313" key="2">
    <source>
        <dbReference type="Proteomes" id="UP001633002"/>
    </source>
</evidence>
<dbReference type="InterPro" id="IPR004242">
    <property type="entry name" value="Transposase_21"/>
</dbReference>
<dbReference type="PANTHER" id="PTHR10775">
    <property type="entry name" value="OS08G0208400 PROTEIN"/>
    <property type="match status" value="1"/>
</dbReference>
<dbReference type="EMBL" id="JBJQOH010000002">
    <property type="protein sequence ID" value="KAL3695455.1"/>
    <property type="molecule type" value="Genomic_DNA"/>
</dbReference>
<protein>
    <submittedName>
        <fullName evidence="1">Uncharacterized protein</fullName>
    </submittedName>
</protein>
<comment type="caution">
    <text evidence="1">The sequence shown here is derived from an EMBL/GenBank/DDBJ whole genome shotgun (WGS) entry which is preliminary data.</text>
</comment>
<proteinExistence type="predicted"/>
<keyword evidence="2" id="KW-1185">Reference proteome</keyword>
<dbReference type="PANTHER" id="PTHR10775:SF185">
    <property type="entry name" value="OS08G0208400 PROTEIN"/>
    <property type="match status" value="1"/>
</dbReference>
<dbReference type="Pfam" id="PF02992">
    <property type="entry name" value="Transposase_21"/>
    <property type="match status" value="1"/>
</dbReference>
<reference evidence="1 2" key="1">
    <citation type="submission" date="2024-09" db="EMBL/GenBank/DDBJ databases">
        <title>Chromosome-scale assembly of Riccia sorocarpa.</title>
        <authorList>
            <person name="Paukszto L."/>
        </authorList>
    </citation>
    <scope>NUCLEOTIDE SEQUENCE [LARGE SCALE GENOMIC DNA]</scope>
    <source>
        <strain evidence="1">LP-2024</strain>
        <tissue evidence="1">Aerial parts of the thallus</tissue>
    </source>
</reference>
<sequence length="274" mass="31212">MRSVADSPAMQHVEGTFQTMHNNPRAPVVDELKLLWEGVRAYDARVTCPEEERNFTLNGICMWTLHDIPGYGVVSGLQVSGTRGCPTCGEHLESKTSEHLKTTIYMGHRKYLPDNSPLRQGCRTQKPPVTHFTNWYAMEYEIQAGVRERKKSGLNRIPVLVELPYYDSLLIQNLGDPMHQEGEHGEKPSDDIFLVIWMRCGTERRVRSSMCMRMHGFITGQTGRRVKDLLHGSSPGLREILSVKDYPRSETPRVTTHTLQVHSNMRTTRHGGKD</sequence>